<keyword evidence="2" id="KW-0315">Glutamine amidotransferase</keyword>
<dbReference type="AlphaFoldDB" id="A0A8H6FBL8"/>
<dbReference type="RefSeq" id="XP_037151318.1">
    <property type="nucleotide sequence ID" value="XM_037292779.1"/>
</dbReference>
<dbReference type="InterPro" id="IPR029055">
    <property type="entry name" value="Ntn_hydrolases_N"/>
</dbReference>
<feature type="domain" description="Glutamine amidotransferase type-2" evidence="3">
    <location>
        <begin position="1"/>
        <end position="183"/>
    </location>
</feature>
<dbReference type="InterPro" id="IPR017932">
    <property type="entry name" value="GATase_2_dom"/>
</dbReference>
<name>A0A8H6FBL8_9LECA</name>
<keyword evidence="1" id="KW-0808">Transferase</keyword>
<dbReference type="Pfam" id="PF13537">
    <property type="entry name" value="GATase_7"/>
    <property type="match status" value="1"/>
</dbReference>
<evidence type="ECO:0000256" key="2">
    <source>
        <dbReference type="ARBA" id="ARBA00022962"/>
    </source>
</evidence>
<comment type="caution">
    <text evidence="4">The sequence shown here is derived from an EMBL/GenBank/DDBJ whole genome shotgun (WGS) entry which is preliminary data.</text>
</comment>
<dbReference type="SUPFAM" id="SSF56235">
    <property type="entry name" value="N-terminal nucleophile aminohydrolases (Ntn hydrolases)"/>
    <property type="match status" value="1"/>
</dbReference>
<dbReference type="Gene3D" id="3.60.20.10">
    <property type="entry name" value="Glutamine Phosphoribosylpyrophosphate, subunit 1, domain 1"/>
    <property type="match status" value="1"/>
</dbReference>
<dbReference type="SUPFAM" id="SSF53271">
    <property type="entry name" value="PRTase-like"/>
    <property type="match status" value="1"/>
</dbReference>
<dbReference type="InterPro" id="IPR029057">
    <property type="entry name" value="PRTase-like"/>
</dbReference>
<proteinExistence type="predicted"/>
<evidence type="ECO:0000256" key="1">
    <source>
        <dbReference type="ARBA" id="ARBA00022679"/>
    </source>
</evidence>
<dbReference type="Proteomes" id="UP000593566">
    <property type="component" value="Unassembled WGS sequence"/>
</dbReference>
<evidence type="ECO:0000313" key="4">
    <source>
        <dbReference type="EMBL" id="KAF6221883.1"/>
    </source>
</evidence>
<dbReference type="CDD" id="cd06223">
    <property type="entry name" value="PRTases_typeI"/>
    <property type="match status" value="1"/>
</dbReference>
<dbReference type="InterPro" id="IPR000836">
    <property type="entry name" value="PRTase_dom"/>
</dbReference>
<dbReference type="EMBL" id="JACCJB010000013">
    <property type="protein sequence ID" value="KAF6221883.1"/>
    <property type="molecule type" value="Genomic_DNA"/>
</dbReference>
<organism evidence="4 5">
    <name type="scientific">Letharia lupina</name>
    <dbReference type="NCBI Taxonomy" id="560253"/>
    <lineage>
        <taxon>Eukaryota</taxon>
        <taxon>Fungi</taxon>
        <taxon>Dikarya</taxon>
        <taxon>Ascomycota</taxon>
        <taxon>Pezizomycotina</taxon>
        <taxon>Lecanoromycetes</taxon>
        <taxon>OSLEUM clade</taxon>
        <taxon>Lecanoromycetidae</taxon>
        <taxon>Lecanorales</taxon>
        <taxon>Lecanorineae</taxon>
        <taxon>Parmeliaceae</taxon>
        <taxon>Letharia</taxon>
    </lineage>
</organism>
<dbReference type="PANTHER" id="PTHR11907">
    <property type="entry name" value="AMIDOPHOSPHORIBOSYLTRANSFERASE"/>
    <property type="match status" value="1"/>
</dbReference>
<protein>
    <recommendedName>
        <fullName evidence="3">Glutamine amidotransferase type-2 domain-containing protein</fullName>
    </recommendedName>
</protein>
<dbReference type="GeneID" id="59330265"/>
<accession>A0A8H6FBL8</accession>
<dbReference type="Pfam" id="PF00156">
    <property type="entry name" value="Pribosyltran"/>
    <property type="match status" value="1"/>
</dbReference>
<sequence length="490" mass="53838">MESGLWTCQALWASAIYDILQWEQPLGLKHNLCSSTHHSTDSKARADNGNLLNSVSLKKFLDQEAHRHINTDSDSEILPNYFASELNESGKARVNAEDCFKSLERTYKKCEGSWACTAMIAGLGLIGFRDPYGIRPIVIGSRTVEGGTDYMIASESVALQFLGCRLEDIRDPLPGEAVIIVKGSEPVFRQVQPKANYTPDIFEVGRLFAHGISVENARFKMGEKLAATIKKELGPERLAQVDVVIPIPETSNTSACAVAKHLKKELASGFVKNRYIFRTFLMSSQRLRRSGVRRKLHAMSAEFKDKTVLLVDDSIVRGNTSLEICLMAREAGAKSIIFPSASPPVRHSHIYGVDLASADELIAYSKTPAEIAVAIGADTVIYQTLPDLEAACAELSPRGIDCYFESGVFSGCYVTGVPEGHFEHLERVRGRNKKPKILEAARRTIGDTSTDEDLSQAVAGVELGSTQSPIASYSQDISLHDFNDYALPEY</sequence>
<dbReference type="PROSITE" id="PS51278">
    <property type="entry name" value="GATASE_TYPE_2"/>
    <property type="match status" value="1"/>
</dbReference>
<dbReference type="Gene3D" id="3.40.50.2020">
    <property type="match status" value="1"/>
</dbReference>
<evidence type="ECO:0000259" key="3">
    <source>
        <dbReference type="PROSITE" id="PS51278"/>
    </source>
</evidence>
<dbReference type="GO" id="GO:0016740">
    <property type="term" value="F:transferase activity"/>
    <property type="evidence" value="ECO:0007669"/>
    <property type="project" value="UniProtKB-KW"/>
</dbReference>
<reference evidence="4 5" key="1">
    <citation type="journal article" date="2020" name="Genomics">
        <title>Complete, high-quality genomes from long-read metagenomic sequencing of two wolf lichen thalli reveals enigmatic genome architecture.</title>
        <authorList>
            <person name="McKenzie S.K."/>
            <person name="Walston R.F."/>
            <person name="Allen J.L."/>
        </authorList>
    </citation>
    <scope>NUCLEOTIDE SEQUENCE [LARGE SCALE GENOMIC DNA]</scope>
    <source>
        <strain evidence="4">WasteWater1</strain>
    </source>
</reference>
<keyword evidence="5" id="KW-1185">Reference proteome</keyword>
<gene>
    <name evidence="4" type="ORF">HO133_001851</name>
</gene>
<evidence type="ECO:0000313" key="5">
    <source>
        <dbReference type="Proteomes" id="UP000593566"/>
    </source>
</evidence>